<dbReference type="InterPro" id="IPR000362">
    <property type="entry name" value="Fumarate_lyase_fam"/>
</dbReference>
<reference evidence="17" key="1">
    <citation type="submission" date="2017-09" db="EMBL/GenBank/DDBJ databases">
        <authorList>
            <person name="Cho G.-S."/>
            <person name="Oguntoyinbo F.A."/>
            <person name="Cnockaert M."/>
            <person name="Kabisch J."/>
            <person name="Neve H."/>
            <person name="Bockelmann W."/>
            <person name="Wenning M."/>
            <person name="Franz C.M."/>
            <person name="Vandamme P."/>
        </authorList>
    </citation>
    <scope>NUCLEOTIDE SEQUENCE [LARGE SCALE GENOMIC DNA]</scope>
    <source>
        <strain evidence="17">MBT G8648</strain>
    </source>
</reference>
<dbReference type="GO" id="GO:0044208">
    <property type="term" value="P:'de novo' AMP biosynthetic process"/>
    <property type="evidence" value="ECO:0007669"/>
    <property type="project" value="UniProtKB-UniPathway"/>
</dbReference>
<feature type="domain" description="Fumarate lyase N-terminal" evidence="14">
    <location>
        <begin position="14"/>
        <end position="311"/>
    </location>
</feature>
<dbReference type="CDD" id="cd01598">
    <property type="entry name" value="PurB"/>
    <property type="match status" value="1"/>
</dbReference>
<dbReference type="Gene3D" id="1.10.40.30">
    <property type="entry name" value="Fumarase/aspartase (C-terminal domain)"/>
    <property type="match status" value="1"/>
</dbReference>
<evidence type="ECO:0000256" key="13">
    <source>
        <dbReference type="RuleBase" id="RU361172"/>
    </source>
</evidence>
<keyword evidence="6 13" id="KW-0658">Purine biosynthesis</keyword>
<evidence type="ECO:0000313" key="17">
    <source>
        <dbReference type="Proteomes" id="UP000218677"/>
    </source>
</evidence>
<comment type="similarity">
    <text evidence="3 13">Belongs to the lyase 1 family. Adenylosuccinate lyase subfamily.</text>
</comment>
<protein>
    <recommendedName>
        <fullName evidence="5 12">Adenylosuccinate lyase</fullName>
        <shortName evidence="13">ASL</shortName>
        <ecNumber evidence="4 12">4.3.2.2</ecNumber>
    </recommendedName>
    <alternativeName>
        <fullName evidence="10 13">Adenylosuccinase</fullName>
    </alternativeName>
</protein>
<dbReference type="NCBIfam" id="NF006764">
    <property type="entry name" value="PRK09285.1"/>
    <property type="match status" value="1"/>
</dbReference>
<gene>
    <name evidence="16" type="ORF">CPA45_20580</name>
</gene>
<dbReference type="Gene3D" id="1.10.275.10">
    <property type="entry name" value="Fumarase/aspartase (N-terminal domain)"/>
    <property type="match status" value="1"/>
</dbReference>
<evidence type="ECO:0000256" key="12">
    <source>
        <dbReference type="NCBIfam" id="TIGR00928"/>
    </source>
</evidence>
<dbReference type="FunFam" id="1.10.275.10:FF:000003">
    <property type="entry name" value="Adenylosuccinate lyase"/>
    <property type="match status" value="1"/>
</dbReference>
<keyword evidence="17" id="KW-1185">Reference proteome</keyword>
<dbReference type="UniPathway" id="UPA00074">
    <property type="reaction ID" value="UER00132"/>
</dbReference>
<evidence type="ECO:0000313" key="16">
    <source>
        <dbReference type="EMBL" id="PCF93765.1"/>
    </source>
</evidence>
<comment type="pathway">
    <text evidence="1 13">Purine metabolism; IMP biosynthesis via de novo pathway; 5-amino-1-(5-phospho-D-ribosyl)imidazole-4-carboxamide from 5-amino-1-(5-phospho-D-ribosyl)imidazole-4-carboxylate: step 2/2.</text>
</comment>
<evidence type="ECO:0000259" key="14">
    <source>
        <dbReference type="Pfam" id="PF00206"/>
    </source>
</evidence>
<dbReference type="PANTHER" id="PTHR43411:SF1">
    <property type="entry name" value="ADENYLOSUCCINATE LYASE"/>
    <property type="match status" value="1"/>
</dbReference>
<dbReference type="GO" id="GO:0070626">
    <property type="term" value="F:(S)-2-(5-amino-1-(5-phospho-D-ribosyl)imidazole-4-carboxamido) succinate lyase (fumarate-forming) activity"/>
    <property type="evidence" value="ECO:0007669"/>
    <property type="project" value="RHEA"/>
</dbReference>
<dbReference type="EC" id="4.3.2.2" evidence="4 12"/>
<dbReference type="PANTHER" id="PTHR43411">
    <property type="entry name" value="ADENYLOSUCCINATE LYASE"/>
    <property type="match status" value="1"/>
</dbReference>
<accession>A0A2A4HHW9</accession>
<dbReference type="GO" id="GO:0005829">
    <property type="term" value="C:cytosol"/>
    <property type="evidence" value="ECO:0007669"/>
    <property type="project" value="TreeGrafter"/>
</dbReference>
<evidence type="ECO:0000256" key="2">
    <source>
        <dbReference type="ARBA" id="ARBA00004734"/>
    </source>
</evidence>
<organism evidence="16 17">
    <name type="scientific">Vreelandella nigrificans</name>
    <dbReference type="NCBI Taxonomy" id="2042704"/>
    <lineage>
        <taxon>Bacteria</taxon>
        <taxon>Pseudomonadati</taxon>
        <taxon>Pseudomonadota</taxon>
        <taxon>Gammaproteobacteria</taxon>
        <taxon>Oceanospirillales</taxon>
        <taxon>Halomonadaceae</taxon>
        <taxon>Vreelandella</taxon>
    </lineage>
</organism>
<dbReference type="UniPathway" id="UPA00075">
    <property type="reaction ID" value="UER00336"/>
</dbReference>
<name>A0A2A4HHW9_9GAMM</name>
<dbReference type="InterPro" id="IPR013539">
    <property type="entry name" value="PurB_C"/>
</dbReference>
<dbReference type="InterPro" id="IPR022761">
    <property type="entry name" value="Fumarate_lyase_N"/>
</dbReference>
<evidence type="ECO:0000256" key="10">
    <source>
        <dbReference type="ARBA" id="ARBA00030717"/>
    </source>
</evidence>
<feature type="domain" description="Adenylosuccinate lyase PurB C-terminal" evidence="15">
    <location>
        <begin position="330"/>
        <end position="444"/>
    </location>
</feature>
<dbReference type="InterPro" id="IPR020557">
    <property type="entry name" value="Fumarate_lyase_CS"/>
</dbReference>
<dbReference type="InterPro" id="IPR004769">
    <property type="entry name" value="Pur_lyase"/>
</dbReference>
<dbReference type="Pfam" id="PF08328">
    <property type="entry name" value="ASL_C"/>
    <property type="match status" value="1"/>
</dbReference>
<dbReference type="PRINTS" id="PR00149">
    <property type="entry name" value="FUMRATELYASE"/>
</dbReference>
<comment type="function">
    <text evidence="9">Catalyzes two reactions in de novo purine nucleotide biosynthesis. Catalyzes the breakdown of 5-aminoimidazole- (N-succinylocarboxamide) ribotide (SAICAR or 2-[5-amino-1-(5-phospho-beta-D-ribosyl)imidazole-4-carboxamido]succinate) to 5-aminoimidazole-4-carboxamide ribotide (AICAR or 5-amino-1-(5-phospho-beta-D-ribosyl)imidazole-4-carboxamide) and fumarate, and of adenylosuccinate (ADS or N(6)-(1,2-dicarboxyethyl)-AMP) to adenosine monophosphate (AMP) and fumarate.</text>
</comment>
<dbReference type="EMBL" id="NWUX01000030">
    <property type="protein sequence ID" value="PCF93765.1"/>
    <property type="molecule type" value="Genomic_DNA"/>
</dbReference>
<comment type="catalytic activity">
    <reaction evidence="8">
        <text>(2S)-2-[5-amino-1-(5-phospho-beta-D-ribosyl)imidazole-4-carboxamido]succinate = 5-amino-1-(5-phospho-beta-D-ribosyl)imidazole-4-carboxamide + fumarate</text>
        <dbReference type="Rhea" id="RHEA:23920"/>
        <dbReference type="ChEBI" id="CHEBI:29806"/>
        <dbReference type="ChEBI" id="CHEBI:58443"/>
        <dbReference type="ChEBI" id="CHEBI:58475"/>
        <dbReference type="EC" id="4.3.2.2"/>
    </reaction>
    <physiologicalReaction direction="left-to-right" evidence="8">
        <dbReference type="Rhea" id="RHEA:23921"/>
    </physiologicalReaction>
</comment>
<evidence type="ECO:0000256" key="11">
    <source>
        <dbReference type="ARBA" id="ARBA00049115"/>
    </source>
</evidence>
<dbReference type="InterPro" id="IPR008948">
    <property type="entry name" value="L-Aspartase-like"/>
</dbReference>
<evidence type="ECO:0000256" key="6">
    <source>
        <dbReference type="ARBA" id="ARBA00022755"/>
    </source>
</evidence>
<dbReference type="NCBIfam" id="TIGR00928">
    <property type="entry name" value="purB"/>
    <property type="match status" value="1"/>
</dbReference>
<dbReference type="FunFam" id="1.20.200.10:FF:000004">
    <property type="entry name" value="Adenylosuccinate lyase"/>
    <property type="match status" value="1"/>
</dbReference>
<keyword evidence="7 13" id="KW-0456">Lyase</keyword>
<evidence type="ECO:0000256" key="8">
    <source>
        <dbReference type="ARBA" id="ARBA00024477"/>
    </source>
</evidence>
<evidence type="ECO:0000256" key="4">
    <source>
        <dbReference type="ARBA" id="ARBA00012339"/>
    </source>
</evidence>
<dbReference type="GO" id="GO:0004018">
    <property type="term" value="F:N6-(1,2-dicarboxyethyl)AMP AMP-lyase (fumarate-forming) activity"/>
    <property type="evidence" value="ECO:0007669"/>
    <property type="project" value="UniProtKB-UniRule"/>
</dbReference>
<sequence length="461" mass="51222">MQLSALTALSPVDGRYGAKAAALREHFSEFGLIRARVIVEVRWLQRLADHGQIVEVPPLSAEATAFLEQLIRDFSIEDAERIKEIERTTNHDVKAVEYFLKEKIAGQAELNAVTEFIHFACTSEDINNLSYGVMLADGLKAMLPTLHNVADEIAKLAIAHAGQPMLSRTHGQTASPTTLGKEMANVAYRLKRQLKQIESVEILGKINGAVGNYNAHLTTYPDIDWEANARTFVEGLGLSFNPYTTQIEPHDYIAELFDAICRFNTILIDFDRDVWGYISLGYFKQRTVEGEIGSSTMPHKVNPIDFENSEGNLGLANAVLSHLAQKLPISRWQRDLTDSTVLRNLGVGLAYGLIGYHASLKGISKLEANPERLAEDLNNSWEVLAEPIQTVMRRYGIEKPYEKLKELTRGKRIDQAGFATFIDTLELPATVKEELKALSPASYIGNATAQAEAITQRLNSL</sequence>
<evidence type="ECO:0000256" key="7">
    <source>
        <dbReference type="ARBA" id="ARBA00023239"/>
    </source>
</evidence>
<proteinExistence type="inferred from homology"/>
<comment type="pathway">
    <text evidence="2 13">Purine metabolism; AMP biosynthesis via de novo pathway; AMP from IMP: step 2/2.</text>
</comment>
<dbReference type="GO" id="GO:0006189">
    <property type="term" value="P:'de novo' IMP biosynthetic process"/>
    <property type="evidence" value="ECO:0007669"/>
    <property type="project" value="UniProtKB-UniPathway"/>
</dbReference>
<comment type="catalytic activity">
    <reaction evidence="11">
        <text>N(6)-(1,2-dicarboxyethyl)-AMP = fumarate + AMP</text>
        <dbReference type="Rhea" id="RHEA:16853"/>
        <dbReference type="ChEBI" id="CHEBI:29806"/>
        <dbReference type="ChEBI" id="CHEBI:57567"/>
        <dbReference type="ChEBI" id="CHEBI:456215"/>
        <dbReference type="EC" id="4.3.2.2"/>
    </reaction>
    <physiologicalReaction direction="left-to-right" evidence="11">
        <dbReference type="Rhea" id="RHEA:16854"/>
    </physiologicalReaction>
</comment>
<dbReference type="Proteomes" id="UP000218677">
    <property type="component" value="Unassembled WGS sequence"/>
</dbReference>
<evidence type="ECO:0000256" key="3">
    <source>
        <dbReference type="ARBA" id="ARBA00008273"/>
    </source>
</evidence>
<dbReference type="InterPro" id="IPR024083">
    <property type="entry name" value="Fumarase/histidase_N"/>
</dbReference>
<dbReference type="SUPFAM" id="SSF48557">
    <property type="entry name" value="L-aspartase-like"/>
    <property type="match status" value="1"/>
</dbReference>
<comment type="caution">
    <text evidence="16">The sequence shown here is derived from an EMBL/GenBank/DDBJ whole genome shotgun (WGS) entry which is preliminary data.</text>
</comment>
<dbReference type="InterPro" id="IPR047136">
    <property type="entry name" value="PurB_bact"/>
</dbReference>
<dbReference type="PROSITE" id="PS00163">
    <property type="entry name" value="FUMARATE_LYASES"/>
    <property type="match status" value="1"/>
</dbReference>
<dbReference type="AlphaFoldDB" id="A0A2A4HHW9"/>
<dbReference type="RefSeq" id="WP_096654856.1">
    <property type="nucleotide sequence ID" value="NZ_NWUX01000030.1"/>
</dbReference>
<evidence type="ECO:0000256" key="5">
    <source>
        <dbReference type="ARBA" id="ARBA00017058"/>
    </source>
</evidence>
<evidence type="ECO:0000256" key="1">
    <source>
        <dbReference type="ARBA" id="ARBA00004706"/>
    </source>
</evidence>
<dbReference type="Pfam" id="PF00206">
    <property type="entry name" value="Lyase_1"/>
    <property type="match status" value="1"/>
</dbReference>
<evidence type="ECO:0000259" key="15">
    <source>
        <dbReference type="Pfam" id="PF08328"/>
    </source>
</evidence>
<evidence type="ECO:0000256" key="9">
    <source>
        <dbReference type="ARBA" id="ARBA00025012"/>
    </source>
</evidence>
<dbReference type="Gene3D" id="1.20.200.10">
    <property type="entry name" value="Fumarase/aspartase (Central domain)"/>
    <property type="match status" value="1"/>
</dbReference>
<dbReference type="OrthoDB" id="9768878at2"/>
<dbReference type="FunFam" id="1.10.40.30:FF:000004">
    <property type="entry name" value="Adenylosuccinate lyase"/>
    <property type="match status" value="1"/>
</dbReference>